<protein>
    <submittedName>
        <fullName evidence="7">DNA repair protein endonuclease SAE2/CtIP C-terminus-domain-containing protein</fullName>
    </submittedName>
</protein>
<proteinExistence type="predicted"/>
<keyword evidence="7" id="KW-0255">Endonuclease</keyword>
<dbReference type="PANTHER" id="PTHR15107">
    <property type="entry name" value="RETINOBLASTOMA BINDING PROTEIN 8"/>
    <property type="match status" value="1"/>
</dbReference>
<comment type="subcellular location">
    <subcellularLocation>
        <location evidence="1">Nucleus</location>
    </subcellularLocation>
</comment>
<keyword evidence="7" id="KW-0540">Nuclease</keyword>
<dbReference type="InterPro" id="IPR013882">
    <property type="entry name" value="Ctp1_C"/>
</dbReference>
<feature type="compositionally biased region" description="Low complexity" evidence="5">
    <location>
        <begin position="83"/>
        <end position="93"/>
    </location>
</feature>
<feature type="region of interest" description="Disordered" evidence="5">
    <location>
        <begin position="384"/>
        <end position="407"/>
    </location>
</feature>
<evidence type="ECO:0000256" key="3">
    <source>
        <dbReference type="ARBA" id="ARBA00023242"/>
    </source>
</evidence>
<feature type="coiled-coil region" evidence="4">
    <location>
        <begin position="12"/>
        <end position="60"/>
    </location>
</feature>
<feature type="region of interest" description="Disordered" evidence="5">
    <location>
        <begin position="320"/>
        <end position="342"/>
    </location>
</feature>
<dbReference type="GO" id="GO:0004519">
    <property type="term" value="F:endonuclease activity"/>
    <property type="evidence" value="ECO:0007669"/>
    <property type="project" value="UniProtKB-KW"/>
</dbReference>
<gene>
    <name evidence="7" type="ORF">BXZ70DRAFT_47381</name>
</gene>
<dbReference type="GO" id="GO:0005634">
    <property type="term" value="C:nucleus"/>
    <property type="evidence" value="ECO:0007669"/>
    <property type="project" value="UniProtKB-SubCell"/>
</dbReference>
<evidence type="ECO:0000313" key="7">
    <source>
        <dbReference type="EMBL" id="KAH8108219.1"/>
    </source>
</evidence>
<dbReference type="Pfam" id="PF08573">
    <property type="entry name" value="SAE2"/>
    <property type="match status" value="1"/>
</dbReference>
<organism evidence="7 8">
    <name type="scientific">Cristinia sonorae</name>
    <dbReference type="NCBI Taxonomy" id="1940300"/>
    <lineage>
        <taxon>Eukaryota</taxon>
        <taxon>Fungi</taxon>
        <taxon>Dikarya</taxon>
        <taxon>Basidiomycota</taxon>
        <taxon>Agaricomycotina</taxon>
        <taxon>Agaricomycetes</taxon>
        <taxon>Agaricomycetidae</taxon>
        <taxon>Agaricales</taxon>
        <taxon>Pleurotineae</taxon>
        <taxon>Stephanosporaceae</taxon>
        <taxon>Cristinia</taxon>
    </lineage>
</organism>
<keyword evidence="3" id="KW-0539">Nucleus</keyword>
<evidence type="ECO:0000256" key="4">
    <source>
        <dbReference type="SAM" id="Coils"/>
    </source>
</evidence>
<feature type="compositionally biased region" description="Polar residues" evidence="5">
    <location>
        <begin position="72"/>
        <end position="82"/>
    </location>
</feature>
<reference evidence="7" key="1">
    <citation type="journal article" date="2021" name="New Phytol.">
        <title>Evolutionary innovations through gain and loss of genes in the ectomycorrhizal Boletales.</title>
        <authorList>
            <person name="Wu G."/>
            <person name="Miyauchi S."/>
            <person name="Morin E."/>
            <person name="Kuo A."/>
            <person name="Drula E."/>
            <person name="Varga T."/>
            <person name="Kohler A."/>
            <person name="Feng B."/>
            <person name="Cao Y."/>
            <person name="Lipzen A."/>
            <person name="Daum C."/>
            <person name="Hundley H."/>
            <person name="Pangilinan J."/>
            <person name="Johnson J."/>
            <person name="Barry K."/>
            <person name="LaButti K."/>
            <person name="Ng V."/>
            <person name="Ahrendt S."/>
            <person name="Min B."/>
            <person name="Choi I.G."/>
            <person name="Park H."/>
            <person name="Plett J.M."/>
            <person name="Magnuson J."/>
            <person name="Spatafora J.W."/>
            <person name="Nagy L.G."/>
            <person name="Henrissat B."/>
            <person name="Grigoriev I.V."/>
            <person name="Yang Z.L."/>
            <person name="Xu J."/>
            <person name="Martin F.M."/>
        </authorList>
    </citation>
    <scope>NUCLEOTIDE SEQUENCE</scope>
    <source>
        <strain evidence="7">KKN 215</strain>
    </source>
</reference>
<dbReference type="OrthoDB" id="5801062at2759"/>
<dbReference type="GO" id="GO:0003684">
    <property type="term" value="F:damaged DNA binding"/>
    <property type="evidence" value="ECO:0007669"/>
    <property type="project" value="TreeGrafter"/>
</dbReference>
<keyword evidence="2" id="KW-0227">DNA damage</keyword>
<dbReference type="Proteomes" id="UP000813824">
    <property type="component" value="Unassembled WGS sequence"/>
</dbReference>
<evidence type="ECO:0000313" key="8">
    <source>
        <dbReference type="Proteomes" id="UP000813824"/>
    </source>
</evidence>
<dbReference type="InterPro" id="IPR033316">
    <property type="entry name" value="RBBP8-like"/>
</dbReference>
<feature type="compositionally biased region" description="Basic and acidic residues" evidence="5">
    <location>
        <begin position="215"/>
        <end position="231"/>
    </location>
</feature>
<dbReference type="GO" id="GO:0010792">
    <property type="term" value="P:DNA double-strand break processing involved in repair via single-strand annealing"/>
    <property type="evidence" value="ECO:0007669"/>
    <property type="project" value="TreeGrafter"/>
</dbReference>
<feature type="region of interest" description="Disordered" evidence="5">
    <location>
        <begin position="137"/>
        <end position="280"/>
    </location>
</feature>
<keyword evidence="8" id="KW-1185">Reference proteome</keyword>
<evidence type="ECO:0000256" key="5">
    <source>
        <dbReference type="SAM" id="MobiDB-lite"/>
    </source>
</evidence>
<dbReference type="PANTHER" id="PTHR15107:SF0">
    <property type="entry name" value="DNA ENDONUCLEASE ACTIVATOR CTP1 C-TERMINAL DOMAIN-CONTAINING PROTEIN"/>
    <property type="match status" value="1"/>
</dbReference>
<name>A0A8K0UZ25_9AGAR</name>
<evidence type="ECO:0000256" key="1">
    <source>
        <dbReference type="ARBA" id="ARBA00004123"/>
    </source>
</evidence>
<dbReference type="EMBL" id="JAEVFJ010000001">
    <property type="protein sequence ID" value="KAH8108219.1"/>
    <property type="molecule type" value="Genomic_DNA"/>
</dbReference>
<keyword evidence="7" id="KW-0378">Hydrolase</keyword>
<feature type="region of interest" description="Disordered" evidence="5">
    <location>
        <begin position="72"/>
        <end position="93"/>
    </location>
</feature>
<accession>A0A8K0UZ25</accession>
<evidence type="ECO:0000256" key="2">
    <source>
        <dbReference type="ARBA" id="ARBA00022763"/>
    </source>
</evidence>
<comment type="caution">
    <text evidence="7">The sequence shown here is derived from an EMBL/GenBank/DDBJ whole genome shotgun (WGS) entry which is preliminary data.</text>
</comment>
<sequence>MPMAAQAVTKHRDTLQHELEQQIRRADIAERALQLTRKALHDAQDANIQLEADLLTLRADNESLRSITLQAKATGSKQVETDQQGSSSLSSVSQELKQLQEQYDLLLHEKNTLSERYHKDYKRWNNFKRYHYHDERARASARDENGSSTPSRRSKGKRAPAIMSSPLKFGSPRSVPRRSRTAPRADAHAGSKIARLAIPDSPTGRLIAGSGTVTHLREQDDNPFSDTREADISSGDPHALATRPSLPSTPSKRAARLLSTEPLSPGAMNFQSSPSRKRIRLSPVPSVDKLGAPPSLPGIASSSILPPPRSMQYSCYKGKGRYAKQAEPPSLGESSRKPPAGFKYDEVVRGSRQRKHLHAGDCECCHEYYESVGPQPPRLQPPLWRSPPAARRDQAVHTPTASEDISSNIDAHKHEISRHRHQWQPPATPPGYWTIGFPDTQEIADINNAARQNP</sequence>
<feature type="compositionally biased region" description="Polar residues" evidence="5">
    <location>
        <begin position="397"/>
        <end position="407"/>
    </location>
</feature>
<keyword evidence="4" id="KW-0175">Coiled coil</keyword>
<feature type="domain" description="DNA endonuclease activator Ctp1 C-terminal" evidence="6">
    <location>
        <begin position="343"/>
        <end position="442"/>
    </location>
</feature>
<dbReference type="AlphaFoldDB" id="A0A8K0UZ25"/>
<evidence type="ECO:0000259" key="6">
    <source>
        <dbReference type="Pfam" id="PF08573"/>
    </source>
</evidence>